<feature type="transmembrane region" description="Helical" evidence="2">
    <location>
        <begin position="795"/>
        <end position="814"/>
    </location>
</feature>
<keyword evidence="3" id="KW-0808">Transferase</keyword>
<proteinExistence type="predicted"/>
<reference evidence="3 4" key="1">
    <citation type="journal article" date="2013" name="BMC Genomics">
        <title>Comparison of the complete genome sequence of two closely related isolates of 'Candidatus Phytoplasma australiense' reveals genome plasticity.</title>
        <authorList>
            <person name="Andersen M.T."/>
            <person name="Liefting L.W."/>
            <person name="Havukkala I."/>
            <person name="Beever R.E."/>
        </authorList>
    </citation>
    <scope>NUCLEOTIDE SEQUENCE [LARGE SCALE GENOMIC DNA]</scope>
    <source>
        <strain evidence="3 4">NZSb11</strain>
    </source>
</reference>
<dbReference type="AlphaFoldDB" id="R4S2F5"/>
<feature type="coiled-coil region" evidence="1">
    <location>
        <begin position="80"/>
        <end position="115"/>
    </location>
</feature>
<dbReference type="PATRIC" id="fig|980422.3.peg.971"/>
<dbReference type="KEGG" id="nzs:SLY_1059"/>
<evidence type="ECO:0000256" key="1">
    <source>
        <dbReference type="SAM" id="Coils"/>
    </source>
</evidence>
<organism evidence="3 4">
    <name type="scientific">Strawberry lethal yellows phytoplasma (CPA) str. NZSb11</name>
    <dbReference type="NCBI Taxonomy" id="980422"/>
    <lineage>
        <taxon>Bacteria</taxon>
        <taxon>Bacillati</taxon>
        <taxon>Mycoplasmatota</taxon>
        <taxon>Mollicutes</taxon>
        <taxon>Acholeplasmatales</taxon>
        <taxon>Acholeplasmataceae</taxon>
        <taxon>Candidatus Phytoplasma</taxon>
        <taxon>16SrXII (Stolbur group)</taxon>
    </lineage>
</organism>
<keyword evidence="1" id="KW-0175">Coiled coil</keyword>
<evidence type="ECO:0000313" key="3">
    <source>
        <dbReference type="EMBL" id="AGL90968.1"/>
    </source>
</evidence>
<keyword evidence="2" id="KW-0472">Membrane</keyword>
<dbReference type="RefSeq" id="WP_015638350.1">
    <property type="nucleotide sequence ID" value="NC_021236.1"/>
</dbReference>
<protein>
    <submittedName>
        <fullName evidence="3">Rho-associated protein kinase 2</fullName>
    </submittedName>
</protein>
<keyword evidence="2" id="KW-1133">Transmembrane helix</keyword>
<feature type="coiled-coil region" evidence="1">
    <location>
        <begin position="288"/>
        <end position="333"/>
    </location>
</feature>
<evidence type="ECO:0000313" key="4">
    <source>
        <dbReference type="Proteomes" id="UP000013941"/>
    </source>
</evidence>
<dbReference type="HOGENOM" id="CLU_345777_0_0_14"/>
<dbReference type="GO" id="GO:0016301">
    <property type="term" value="F:kinase activity"/>
    <property type="evidence" value="ECO:0007669"/>
    <property type="project" value="UniProtKB-KW"/>
</dbReference>
<feature type="coiled-coil region" evidence="1">
    <location>
        <begin position="475"/>
        <end position="521"/>
    </location>
</feature>
<keyword evidence="4" id="KW-1185">Reference proteome</keyword>
<name>R4S2F5_PHYAS</name>
<evidence type="ECO:0000256" key="2">
    <source>
        <dbReference type="SAM" id="Phobius"/>
    </source>
</evidence>
<dbReference type="EMBL" id="CP002548">
    <property type="protein sequence ID" value="AGL90968.1"/>
    <property type="molecule type" value="Genomic_DNA"/>
</dbReference>
<keyword evidence="2" id="KW-0812">Transmembrane</keyword>
<gene>
    <name evidence="3" type="primary">rock2</name>
    <name evidence="3" type="ORF">SLY_1059</name>
</gene>
<sequence>MNNFKIVRKIFNKIMLCFIALYSICFFNKIQNSKKSVVYAAVSGDNENGKKDRSKNILIKNNTNSGNPDTRLEITYVEREEEIENNSQESQNKLETAAKKELEEVDKIIDQINNNKYFKENETIKKSPTWEDAETRYKKAQTCLRDNKFQEALDELNELKELKDSRNMVVRTISNVASRVSSYFSESAASSPTPKKALVDIYKGIWMQVEAEEKKLETDTKKELQEVETIRNQINNETAEAKEFKNWQGAEIRYNKAKEYLDNKDFKNASDALKVPQGWFGLSTTTLLAVYQDIQKDINNQVEQQKNQLQEKLQEVEKNRNQITDKKYFQENEAIKNSKTWKDAEKRHETANEYLSNKYFQKTLDELKTLAKDYQAIWNQVEAQEKLENKPQEEFQNAKDIRDKITKNKYFQENKDTEISTNWKGSWQAAETRYEKAQTCLRDSKFQEALDELVSKGLFKTTTLEGDYQAILNQVKKTEKQAKIQQESQKNLENKAQEKLQTNLKKELKEVNETKKQITDNKYFQKNEAIKNSKTWQAAEERYKKANGHLENNEFQEALGELQTLAKDYQVILKQVEAQEEFEKVDTNRNKIIEEKYFQENKDTEISQTWQDAEERYKKANELLKNKDFQKALDQLKPSQGWFTKLKSYFYPSDDSQKSLADVYQAILQTILNEINEANEFNRKTTEDKKNWFSKLLNKIQVPSLNAQTDSSFTNDDPQKRLPAITNFFKRHLFFTKIFAIALGEKATDLDTIATKLAQNMFDGLGGEVHKQVEIAKKDVPEKAKSAIAQYITEIIVASVAAAVLFITTIYVIISKL</sequence>
<dbReference type="Proteomes" id="UP000013941">
    <property type="component" value="Chromosome"/>
</dbReference>
<accession>R4S2F5</accession>
<keyword evidence="3" id="KW-0418">Kinase</keyword>